<dbReference type="RefSeq" id="WP_053086646.1">
    <property type="nucleotide sequence ID" value="NZ_CAXBGM010000114.1"/>
</dbReference>
<dbReference type="OrthoDB" id="9803665at2"/>
<dbReference type="Gene3D" id="3.40.640.10">
    <property type="entry name" value="Type I PLP-dependent aspartate aminotransferase-like (Major domain)"/>
    <property type="match status" value="1"/>
</dbReference>
<organism evidence="1 2">
    <name type="scientific">Cyclobacterium amurskyense</name>
    <dbReference type="NCBI Taxonomy" id="320787"/>
    <lineage>
        <taxon>Bacteria</taxon>
        <taxon>Pseudomonadati</taxon>
        <taxon>Bacteroidota</taxon>
        <taxon>Cytophagia</taxon>
        <taxon>Cytophagales</taxon>
        <taxon>Cyclobacteriaceae</taxon>
        <taxon>Cyclobacterium</taxon>
    </lineage>
</organism>
<dbReference type="InterPro" id="IPR015424">
    <property type="entry name" value="PyrdxlP-dep_Trfase"/>
</dbReference>
<proteinExistence type="predicted"/>
<reference evidence="1 2" key="1">
    <citation type="submission" date="2015-07" db="EMBL/GenBank/DDBJ databases">
        <authorList>
            <person name="Kim K.M."/>
        </authorList>
    </citation>
    <scope>NUCLEOTIDE SEQUENCE [LARGE SCALE GENOMIC DNA]</scope>
    <source>
        <strain evidence="1 2">KCTC 12363</strain>
    </source>
</reference>
<evidence type="ECO:0000313" key="2">
    <source>
        <dbReference type="Proteomes" id="UP000036520"/>
    </source>
</evidence>
<name>A0A0H4PQK8_9BACT</name>
<dbReference type="EMBL" id="CP012040">
    <property type="protein sequence ID" value="AKP50552.1"/>
    <property type="molecule type" value="Genomic_DNA"/>
</dbReference>
<dbReference type="SUPFAM" id="SSF53383">
    <property type="entry name" value="PLP-dependent transferases"/>
    <property type="match status" value="1"/>
</dbReference>
<protein>
    <submittedName>
        <fullName evidence="1">Uncharacterized protein</fullName>
    </submittedName>
</protein>
<sequence>MDSKLLIATITEDIKEGCQPIMAIGIASDICTGVVDNLAENSIIFKKHDLDGAYVAPLQWYGKSIIYPKGGEADSTVLDPHKWLYSPLEAGCTLVKNPQHLIDTYSSHPEYYVFGKDEEEKMQNFCE</sequence>
<gene>
    <name evidence="1" type="ORF">CA2015_1102</name>
</gene>
<evidence type="ECO:0000313" key="1">
    <source>
        <dbReference type="EMBL" id="AKP50552.1"/>
    </source>
</evidence>
<dbReference type="Proteomes" id="UP000036520">
    <property type="component" value="Chromosome"/>
</dbReference>
<dbReference type="KEGG" id="camu:CA2015_1102"/>
<accession>A0A0H4PQK8</accession>
<dbReference type="AlphaFoldDB" id="A0A0H4PQK8"/>
<keyword evidence="2" id="KW-1185">Reference proteome</keyword>
<dbReference type="InterPro" id="IPR015421">
    <property type="entry name" value="PyrdxlP-dep_Trfase_major"/>
</dbReference>
<dbReference type="PATRIC" id="fig|320787.5.peg.1224"/>